<dbReference type="GO" id="GO:0004096">
    <property type="term" value="F:catalase activity"/>
    <property type="evidence" value="ECO:0007669"/>
    <property type="project" value="InterPro"/>
</dbReference>
<dbReference type="Proteomes" id="UP000294593">
    <property type="component" value="Unassembled WGS sequence"/>
</dbReference>
<dbReference type="Gene3D" id="1.20.1280.120">
    <property type="match status" value="1"/>
</dbReference>
<evidence type="ECO:0000256" key="5">
    <source>
        <dbReference type="ARBA" id="ARBA00022723"/>
    </source>
</evidence>
<evidence type="ECO:0000256" key="6">
    <source>
        <dbReference type="ARBA" id="ARBA00023002"/>
    </source>
</evidence>
<dbReference type="PANTHER" id="PTHR11465">
    <property type="entry name" value="CATALASE"/>
    <property type="match status" value="1"/>
</dbReference>
<reference evidence="12 13" key="1">
    <citation type="submission" date="2019-03" db="EMBL/GenBank/DDBJ databases">
        <title>Genomic Encyclopedia of Type Strains, Phase IV (KMG-IV): sequencing the most valuable type-strain genomes for metagenomic binning, comparative biology and taxonomic classification.</title>
        <authorList>
            <person name="Goeker M."/>
        </authorList>
    </citation>
    <scope>NUCLEOTIDE SEQUENCE [LARGE SCALE GENOMIC DNA]</scope>
    <source>
        <strain evidence="12 13">DSM 11901</strain>
    </source>
</reference>
<dbReference type="PRINTS" id="PR00067">
    <property type="entry name" value="CATALASE"/>
</dbReference>
<evidence type="ECO:0000256" key="10">
    <source>
        <dbReference type="SAM" id="SignalP"/>
    </source>
</evidence>
<keyword evidence="7 8" id="KW-0408">Iron</keyword>
<comment type="caution">
    <text evidence="12">The sequence shown here is derived from an EMBL/GenBank/DDBJ whole genome shotgun (WGS) entry which is preliminary data.</text>
</comment>
<evidence type="ECO:0000313" key="12">
    <source>
        <dbReference type="EMBL" id="TDP83647.1"/>
    </source>
</evidence>
<feature type="chain" id="PRO_5020608255" description="Catalase-related peroxidase" evidence="10">
    <location>
        <begin position="30"/>
        <end position="338"/>
    </location>
</feature>
<keyword evidence="3 8" id="KW-0575">Peroxidase</keyword>
<evidence type="ECO:0000256" key="9">
    <source>
        <dbReference type="PIRSR" id="PIRSR000296-2"/>
    </source>
</evidence>
<dbReference type="EMBL" id="SNXW01000004">
    <property type="protein sequence ID" value="TDP83647.1"/>
    <property type="molecule type" value="Genomic_DNA"/>
</dbReference>
<comment type="function">
    <text evidence="1">Decomposes hydrogen peroxide into water and oxygen; serves to protect cells from the toxic effects of hydrogen peroxide.</text>
</comment>
<proteinExistence type="inferred from homology"/>
<comment type="cofactor">
    <cofactor evidence="8">
        <name>heme</name>
        <dbReference type="ChEBI" id="CHEBI:30413"/>
    </cofactor>
</comment>
<dbReference type="GO" id="GO:0042744">
    <property type="term" value="P:hydrogen peroxide catabolic process"/>
    <property type="evidence" value="ECO:0007669"/>
    <property type="project" value="TreeGrafter"/>
</dbReference>
<feature type="binding site" description="axial binding residue" evidence="9">
    <location>
        <position position="325"/>
    </location>
    <ligand>
        <name>heme</name>
        <dbReference type="ChEBI" id="CHEBI:30413"/>
    </ligand>
    <ligandPart>
        <name>Fe</name>
        <dbReference type="ChEBI" id="CHEBI:18248"/>
    </ligandPart>
</feature>
<organism evidence="12 13">
    <name type="scientific">Aquabacterium commune</name>
    <dbReference type="NCBI Taxonomy" id="70586"/>
    <lineage>
        <taxon>Bacteria</taxon>
        <taxon>Pseudomonadati</taxon>
        <taxon>Pseudomonadota</taxon>
        <taxon>Betaproteobacteria</taxon>
        <taxon>Burkholderiales</taxon>
        <taxon>Aquabacterium</taxon>
    </lineage>
</organism>
<keyword evidence="13" id="KW-1185">Reference proteome</keyword>
<dbReference type="GO" id="GO:0042542">
    <property type="term" value="P:response to hydrogen peroxide"/>
    <property type="evidence" value="ECO:0007669"/>
    <property type="project" value="TreeGrafter"/>
</dbReference>
<sequence length="338" mass="35642">MTQYLSLSLLSGAVTAAVVAWLPMSAAHAQMSTPAEQVDALEALAGKQPGMRRSGAKGICASGHFTGNAVGRALSSASVFSGAKVPVVARFSVGGGNPKASDKGKTARGLALQFMLPKGEQWMMANISAPVFFVARLEDFVPFVQARVNDPATGKPDPVKLKAYNDAHPESLRQGAFLAKAAVPASYASAQYWGVNAFELVNAKGQSQFVRWQFVPSAGVVGLSEEQLKTLPDQFLFDELRKRVAEAPVSFDFKLQLAQAGDTLVDPTQVWPESRTVVPAGTLVIDKVEADMGGACDKITFNPLVLPKGIKASADPILGARPASYGVSLGRRLGEAAK</sequence>
<keyword evidence="4 8" id="KW-0349">Heme</keyword>
<accession>A0A4R6RD57</accession>
<evidence type="ECO:0000256" key="8">
    <source>
        <dbReference type="PIRNR" id="PIRNR000296"/>
    </source>
</evidence>
<gene>
    <name evidence="12" type="ORF">EV672_10425</name>
</gene>
<evidence type="ECO:0000256" key="3">
    <source>
        <dbReference type="ARBA" id="ARBA00022559"/>
    </source>
</evidence>
<dbReference type="EC" id="1.11.1.-" evidence="8"/>
<dbReference type="SUPFAM" id="SSF56634">
    <property type="entry name" value="Heme-dependent catalase-like"/>
    <property type="match status" value="1"/>
</dbReference>
<dbReference type="GO" id="GO:0005737">
    <property type="term" value="C:cytoplasm"/>
    <property type="evidence" value="ECO:0007669"/>
    <property type="project" value="TreeGrafter"/>
</dbReference>
<feature type="signal peptide" evidence="10">
    <location>
        <begin position="1"/>
        <end position="29"/>
    </location>
</feature>
<dbReference type="InterPro" id="IPR018028">
    <property type="entry name" value="Catalase"/>
</dbReference>
<comment type="function">
    <text evidence="8">Has an organic peroxide-dependent peroxidase activity.</text>
</comment>
<dbReference type="PANTHER" id="PTHR11465:SF9">
    <property type="entry name" value="CATALASE"/>
    <property type="match status" value="1"/>
</dbReference>
<dbReference type="GO" id="GO:0046872">
    <property type="term" value="F:metal ion binding"/>
    <property type="evidence" value="ECO:0007669"/>
    <property type="project" value="UniProtKB-KW"/>
</dbReference>
<dbReference type="PROSITE" id="PS51402">
    <property type="entry name" value="CATALASE_3"/>
    <property type="match status" value="1"/>
</dbReference>
<comment type="similarity">
    <text evidence="2 8">Belongs to the catalase family.</text>
</comment>
<keyword evidence="10" id="KW-0732">Signal</keyword>
<protein>
    <recommendedName>
        <fullName evidence="8">Catalase-related peroxidase</fullName>
        <ecNumber evidence="8">1.11.1.-</ecNumber>
    </recommendedName>
</protein>
<dbReference type="CDD" id="cd08153">
    <property type="entry name" value="srpA_like"/>
    <property type="match status" value="1"/>
</dbReference>
<dbReference type="SMART" id="SM01060">
    <property type="entry name" value="Catalase"/>
    <property type="match status" value="1"/>
</dbReference>
<dbReference type="InterPro" id="IPR024168">
    <property type="entry name" value="Catalase_SrpA-type_pred"/>
</dbReference>
<evidence type="ECO:0000256" key="4">
    <source>
        <dbReference type="ARBA" id="ARBA00022617"/>
    </source>
</evidence>
<dbReference type="GO" id="GO:0020037">
    <property type="term" value="F:heme binding"/>
    <property type="evidence" value="ECO:0007669"/>
    <property type="project" value="InterPro"/>
</dbReference>
<dbReference type="RefSeq" id="WP_133608293.1">
    <property type="nucleotide sequence ID" value="NZ_JBASTO010000295.1"/>
</dbReference>
<evidence type="ECO:0000256" key="2">
    <source>
        <dbReference type="ARBA" id="ARBA00005329"/>
    </source>
</evidence>
<dbReference type="InterPro" id="IPR011614">
    <property type="entry name" value="Catalase_core"/>
</dbReference>
<feature type="domain" description="Catalase core" evidence="11">
    <location>
        <begin position="14"/>
        <end position="337"/>
    </location>
</feature>
<evidence type="ECO:0000256" key="7">
    <source>
        <dbReference type="ARBA" id="ARBA00023004"/>
    </source>
</evidence>
<keyword evidence="5 8" id="KW-0479">Metal-binding</keyword>
<evidence type="ECO:0000256" key="1">
    <source>
        <dbReference type="ARBA" id="ARBA00002974"/>
    </source>
</evidence>
<dbReference type="PIRSF" id="PIRSF000296">
    <property type="entry name" value="SrpA"/>
    <property type="match status" value="1"/>
</dbReference>
<dbReference type="AlphaFoldDB" id="A0A4R6RD57"/>
<keyword evidence="6 8" id="KW-0560">Oxidoreductase</keyword>
<dbReference type="Pfam" id="PF00199">
    <property type="entry name" value="Catalase"/>
    <property type="match status" value="1"/>
</dbReference>
<evidence type="ECO:0000259" key="11">
    <source>
        <dbReference type="SMART" id="SM01060"/>
    </source>
</evidence>
<dbReference type="Gene3D" id="2.40.180.10">
    <property type="entry name" value="Catalase core domain"/>
    <property type="match status" value="1"/>
</dbReference>
<evidence type="ECO:0000313" key="13">
    <source>
        <dbReference type="Proteomes" id="UP000294593"/>
    </source>
</evidence>
<dbReference type="InterPro" id="IPR020835">
    <property type="entry name" value="Catalase_sf"/>
</dbReference>
<name>A0A4R6RD57_9BURK</name>
<dbReference type="OrthoDB" id="255727at2"/>